<comment type="similarity">
    <text evidence="1">Belongs to the nematode receptor-like protein sre family.</text>
</comment>
<dbReference type="GO" id="GO:0007606">
    <property type="term" value="P:sensory perception of chemical stimulus"/>
    <property type="evidence" value="ECO:0007669"/>
    <property type="project" value="InterPro"/>
</dbReference>
<dbReference type="Pfam" id="PF03125">
    <property type="entry name" value="Sre"/>
    <property type="match status" value="1"/>
</dbReference>
<dbReference type="Proteomes" id="UP000492821">
    <property type="component" value="Unassembled WGS sequence"/>
</dbReference>
<keyword evidence="2" id="KW-0472">Membrane</keyword>
<evidence type="ECO:0000313" key="4">
    <source>
        <dbReference type="WBParaSite" id="Pan_g14565.t1"/>
    </source>
</evidence>
<evidence type="ECO:0000256" key="1">
    <source>
        <dbReference type="ARBA" id="ARBA00006803"/>
    </source>
</evidence>
<organism evidence="3 4">
    <name type="scientific">Panagrellus redivivus</name>
    <name type="common">Microworm</name>
    <dbReference type="NCBI Taxonomy" id="6233"/>
    <lineage>
        <taxon>Eukaryota</taxon>
        <taxon>Metazoa</taxon>
        <taxon>Ecdysozoa</taxon>
        <taxon>Nematoda</taxon>
        <taxon>Chromadorea</taxon>
        <taxon>Rhabditida</taxon>
        <taxon>Tylenchina</taxon>
        <taxon>Panagrolaimomorpha</taxon>
        <taxon>Panagrolaimoidea</taxon>
        <taxon>Panagrolaimidae</taxon>
        <taxon>Panagrellus</taxon>
    </lineage>
</organism>
<reference evidence="4" key="2">
    <citation type="submission" date="2020-10" db="UniProtKB">
        <authorList>
            <consortium name="WormBaseParasite"/>
        </authorList>
    </citation>
    <scope>IDENTIFICATION</scope>
</reference>
<dbReference type="AlphaFoldDB" id="A0A7E4UZ05"/>
<keyword evidence="3" id="KW-1185">Reference proteome</keyword>
<proteinExistence type="inferred from homology"/>
<dbReference type="WBParaSite" id="Pan_g14565.t1">
    <property type="protein sequence ID" value="Pan_g14565.t1"/>
    <property type="gene ID" value="Pan_g14565"/>
</dbReference>
<name>A0A7E4UZ05_PANRE</name>
<feature type="transmembrane region" description="Helical" evidence="2">
    <location>
        <begin position="74"/>
        <end position="96"/>
    </location>
</feature>
<sequence>MDLLIIIATIHISKQNHRRRRICNRRNVTLSDRYQTAENLRYLQFLIPTAYLTTACIFVGIGALLFSVWYKYSIVIPICLTKTNGYVVIMTGMWYYEVFTFKKERCKYNSNLSLRQLTAVAAGEDHFNMLKTMWK</sequence>
<evidence type="ECO:0000313" key="3">
    <source>
        <dbReference type="Proteomes" id="UP000492821"/>
    </source>
</evidence>
<dbReference type="GO" id="GO:0016020">
    <property type="term" value="C:membrane"/>
    <property type="evidence" value="ECO:0007669"/>
    <property type="project" value="InterPro"/>
</dbReference>
<keyword evidence="2" id="KW-0812">Transmembrane</keyword>
<evidence type="ECO:0000256" key="2">
    <source>
        <dbReference type="SAM" id="Phobius"/>
    </source>
</evidence>
<keyword evidence="2" id="KW-1133">Transmembrane helix</keyword>
<reference evidence="3" key="1">
    <citation type="journal article" date="2013" name="Genetics">
        <title>The draft genome and transcriptome of Panagrellus redivivus are shaped by the harsh demands of a free-living lifestyle.</title>
        <authorList>
            <person name="Srinivasan J."/>
            <person name="Dillman A.R."/>
            <person name="Macchietto M.G."/>
            <person name="Heikkinen L."/>
            <person name="Lakso M."/>
            <person name="Fracchia K.M."/>
            <person name="Antoshechkin I."/>
            <person name="Mortazavi A."/>
            <person name="Wong G."/>
            <person name="Sternberg P.W."/>
        </authorList>
    </citation>
    <scope>NUCLEOTIDE SEQUENCE [LARGE SCALE GENOMIC DNA]</scope>
    <source>
        <strain evidence="3">MT8872</strain>
    </source>
</reference>
<feature type="transmembrane region" description="Helical" evidence="2">
    <location>
        <begin position="45"/>
        <end position="68"/>
    </location>
</feature>
<dbReference type="InterPro" id="IPR004151">
    <property type="entry name" value="7TM_GPCR_serpentine_rcpt_Sre"/>
</dbReference>
<protein>
    <submittedName>
        <fullName evidence="4">Transmembrane protein</fullName>
    </submittedName>
</protein>
<accession>A0A7E4UZ05</accession>